<protein>
    <submittedName>
        <fullName evidence="1">Uncharacterized protein</fullName>
    </submittedName>
</protein>
<reference evidence="1 2" key="1">
    <citation type="submission" date="2020-10" db="EMBL/GenBank/DDBJ databases">
        <title>Sequencing the genomes of 1000 actinobacteria strains.</title>
        <authorList>
            <person name="Klenk H.-P."/>
        </authorList>
    </citation>
    <scope>NUCLEOTIDE SEQUENCE [LARGE SCALE GENOMIC DNA]</scope>
    <source>
        <strain evidence="1 2">DSM 41803</strain>
    </source>
</reference>
<proteinExistence type="predicted"/>
<organism evidence="1 2">
    <name type="scientific">Streptomyces stelliscabiei</name>
    <dbReference type="NCBI Taxonomy" id="146820"/>
    <lineage>
        <taxon>Bacteria</taxon>
        <taxon>Bacillati</taxon>
        <taxon>Actinomycetota</taxon>
        <taxon>Actinomycetes</taxon>
        <taxon>Kitasatosporales</taxon>
        <taxon>Streptomycetaceae</taxon>
        <taxon>Streptomyces</taxon>
    </lineage>
</organism>
<dbReference type="EMBL" id="JADBGF010000001">
    <property type="protein sequence ID" value="MBE1598843.1"/>
    <property type="molecule type" value="Genomic_DNA"/>
</dbReference>
<keyword evidence="2" id="KW-1185">Reference proteome</keyword>
<evidence type="ECO:0000313" key="2">
    <source>
        <dbReference type="Proteomes" id="UP000629287"/>
    </source>
</evidence>
<dbReference type="Proteomes" id="UP000629287">
    <property type="component" value="Unassembled WGS sequence"/>
</dbReference>
<dbReference type="AlphaFoldDB" id="A0A8I0P3K4"/>
<gene>
    <name evidence="1" type="ORF">H4687_004972</name>
</gene>
<name>A0A8I0P3K4_9ACTN</name>
<sequence length="446" mass="49914">MSAVNSEPVAGPQVHTTPQELATELAVLTEVDWRKVWPGAGGGYEPDPAWLAQFDWQVIDFQWRTNDWGPITVQTRTGKRHHLETPTSHSQDYARASHRLWTGGDPDRHRGVHDREAAEAAMAWAEYLAAARLVLGAPTWEGAWDGAGFPVSFGRRYGSPDERRRHNPYRLAVWNPPEPGSAVITIEVFADIYGRHSVNLELHDPARIVLDDSDAEVEKVVDVTSRGAAPGARRIFGDPDPVDKPDTTWQDVATQLRAVSTWDWDVIFGDHRWNRAFASLDELERWARRLDWTVSGVDTSQCVSVSTGKGLSLWLPPVLRYPARVNWLEAKLWRISSRPSSRHHRNVLDPADALWTDCVAAATEILGGPGYCGSPHGSGYPKQWRSRSQGLRFPVDTRWVAIWPSPGEPAPAIGLFMRGGFLERSYEGEAAQLDLRIWRPAIPCVI</sequence>
<accession>A0A8I0P3K4</accession>
<evidence type="ECO:0000313" key="1">
    <source>
        <dbReference type="EMBL" id="MBE1598843.1"/>
    </source>
</evidence>
<comment type="caution">
    <text evidence="1">The sequence shown here is derived from an EMBL/GenBank/DDBJ whole genome shotgun (WGS) entry which is preliminary data.</text>
</comment>